<evidence type="ECO:0000256" key="4">
    <source>
        <dbReference type="SAM" id="SignalP"/>
    </source>
</evidence>
<accession>A0A1M5DCX7</accession>
<dbReference type="EMBL" id="FQUM01000007">
    <property type="protein sequence ID" value="SHF64765.1"/>
    <property type="molecule type" value="Genomic_DNA"/>
</dbReference>
<keyword evidence="7" id="KW-1185">Reference proteome</keyword>
<evidence type="ECO:0000256" key="2">
    <source>
        <dbReference type="ARBA" id="ARBA00022729"/>
    </source>
</evidence>
<dbReference type="RefSeq" id="WP_073002673.1">
    <property type="nucleotide sequence ID" value="NZ_FQUM01000007.1"/>
</dbReference>
<evidence type="ECO:0000256" key="3">
    <source>
        <dbReference type="ARBA" id="ARBA00022801"/>
    </source>
</evidence>
<dbReference type="OrthoDB" id="9809261at2"/>
<dbReference type="Pfam" id="PF22244">
    <property type="entry name" value="GCE_fung"/>
    <property type="match status" value="1"/>
</dbReference>
<feature type="signal peptide" evidence="4">
    <location>
        <begin position="1"/>
        <end position="22"/>
    </location>
</feature>
<dbReference type="GO" id="GO:0052689">
    <property type="term" value="F:carboxylic ester hydrolase activity"/>
    <property type="evidence" value="ECO:0007669"/>
    <property type="project" value="UniProtKB-KW"/>
</dbReference>
<sequence length="397" mass="44872">MNINKTTFFLLSLLFTVQAVFAQNYDESKVGSYQLPELLVTESGETISTTEQWEKIRRPEILKLFEDNVYGQVPKDFDDIQFEITKHDKKAMGGKTTLKEVAVTVTRNQKSVTMNLIVFTPNKAKKPVPMFLVINHRGLKTMDVTRQNKDGFWSAEEVIDAGYGISGFDVIDVSPDDKVKFKNGILEQLYPEQLQMENGMRGLGAWGWGASRAIDYFENDKSVDATKIISVGHSRGGKSSLWFGAQDKRVAITISNESGNSGAALSRRIFGETVERITKNFPYWFCPNYQKFAGKEDELPVDQHMLLALIAPRAVYVASAAEDLWADPKGQYLALTEAQPAFSLYGIKNCLPTEMPAVNQQVICPHMSFHNREGKHNMTPYDWQQFIQFANKYFSVL</sequence>
<keyword evidence="3" id="KW-0378">Hydrolase</keyword>
<feature type="chain" id="PRO_5012160529" description="4-O-methyl-glucuronoyl methylesterase-like domain-containing protein" evidence="4">
    <location>
        <begin position="23"/>
        <end position="397"/>
    </location>
</feature>
<evidence type="ECO:0000259" key="5">
    <source>
        <dbReference type="Pfam" id="PF22244"/>
    </source>
</evidence>
<name>A0A1M5DCX7_9BACT</name>
<gene>
    <name evidence="6" type="ORF">SAMN05444274_10745</name>
</gene>
<protein>
    <recommendedName>
        <fullName evidence="5">4-O-methyl-glucuronoyl methylesterase-like domain-containing protein</fullName>
    </recommendedName>
</protein>
<dbReference type="InterPro" id="IPR054579">
    <property type="entry name" value="GCE-like_dom"/>
</dbReference>
<organism evidence="6 7">
    <name type="scientific">Mariniphaga anaerophila</name>
    <dbReference type="NCBI Taxonomy" id="1484053"/>
    <lineage>
        <taxon>Bacteria</taxon>
        <taxon>Pseudomonadati</taxon>
        <taxon>Bacteroidota</taxon>
        <taxon>Bacteroidia</taxon>
        <taxon>Marinilabiliales</taxon>
        <taxon>Prolixibacteraceae</taxon>
        <taxon>Mariniphaga</taxon>
    </lineage>
</organism>
<evidence type="ECO:0000313" key="6">
    <source>
        <dbReference type="EMBL" id="SHF64765.1"/>
    </source>
</evidence>
<dbReference type="STRING" id="1484053.SAMN05444274_10745"/>
<keyword evidence="2 4" id="KW-0732">Signal</keyword>
<proteinExistence type="predicted"/>
<dbReference type="InterPro" id="IPR029058">
    <property type="entry name" value="AB_hydrolase_fold"/>
</dbReference>
<feature type="domain" description="4-O-methyl-glucuronoyl methylesterase-like" evidence="5">
    <location>
        <begin position="103"/>
        <end position="345"/>
    </location>
</feature>
<reference evidence="6 7" key="1">
    <citation type="submission" date="2016-11" db="EMBL/GenBank/DDBJ databases">
        <authorList>
            <person name="Jaros S."/>
            <person name="Januszkiewicz K."/>
            <person name="Wedrychowicz H."/>
        </authorList>
    </citation>
    <scope>NUCLEOTIDE SEQUENCE [LARGE SCALE GENOMIC DNA]</scope>
    <source>
        <strain evidence="6 7">DSM 26910</strain>
    </source>
</reference>
<keyword evidence="1" id="KW-0719">Serine esterase</keyword>
<evidence type="ECO:0000256" key="1">
    <source>
        <dbReference type="ARBA" id="ARBA00022487"/>
    </source>
</evidence>
<dbReference type="Gene3D" id="3.40.50.1820">
    <property type="entry name" value="alpha/beta hydrolase"/>
    <property type="match status" value="1"/>
</dbReference>
<dbReference type="SUPFAM" id="SSF53474">
    <property type="entry name" value="alpha/beta-Hydrolases"/>
    <property type="match status" value="1"/>
</dbReference>
<evidence type="ECO:0000313" key="7">
    <source>
        <dbReference type="Proteomes" id="UP000184164"/>
    </source>
</evidence>
<dbReference type="AlphaFoldDB" id="A0A1M5DCX7"/>
<dbReference type="Proteomes" id="UP000184164">
    <property type="component" value="Unassembled WGS sequence"/>
</dbReference>